<dbReference type="Pfam" id="PF13567">
    <property type="entry name" value="DUF4131"/>
    <property type="match status" value="1"/>
</dbReference>
<feature type="transmembrane region" description="Helical" evidence="6">
    <location>
        <begin position="388"/>
        <end position="407"/>
    </location>
</feature>
<keyword evidence="5 6" id="KW-0472">Membrane</keyword>
<feature type="transmembrane region" description="Helical" evidence="6">
    <location>
        <begin position="357"/>
        <end position="376"/>
    </location>
</feature>
<feature type="transmembrane region" description="Helical" evidence="6">
    <location>
        <begin position="28"/>
        <end position="47"/>
    </location>
</feature>
<dbReference type="AlphaFoldDB" id="A0A1F6XND3"/>
<keyword evidence="3 6" id="KW-0812">Transmembrane</keyword>
<feature type="transmembrane region" description="Helical" evidence="6">
    <location>
        <begin position="419"/>
        <end position="444"/>
    </location>
</feature>
<dbReference type="InterPro" id="IPR004477">
    <property type="entry name" value="ComEC_N"/>
</dbReference>
<feature type="transmembrane region" description="Helical" evidence="6">
    <location>
        <begin position="288"/>
        <end position="321"/>
    </location>
</feature>
<dbReference type="InterPro" id="IPR025405">
    <property type="entry name" value="DUF4131"/>
</dbReference>
<gene>
    <name evidence="9" type="ORF">A2917_03400</name>
</gene>
<dbReference type="Proteomes" id="UP000178104">
    <property type="component" value="Unassembled WGS sequence"/>
</dbReference>
<feature type="domain" description="ComEC/Rec2-related protein" evidence="7">
    <location>
        <begin position="233"/>
        <end position="497"/>
    </location>
</feature>
<evidence type="ECO:0000313" key="10">
    <source>
        <dbReference type="Proteomes" id="UP000178104"/>
    </source>
</evidence>
<comment type="subcellular location">
    <subcellularLocation>
        <location evidence="1">Cell membrane</location>
        <topology evidence="1">Multi-pass membrane protein</topology>
    </subcellularLocation>
</comment>
<name>A0A1F6XND3_9BACT</name>
<organism evidence="9 10">
    <name type="scientific">Candidatus Nomurabacteria bacterium RIFCSPLOWO2_01_FULL_42_17</name>
    <dbReference type="NCBI Taxonomy" id="1801780"/>
    <lineage>
        <taxon>Bacteria</taxon>
        <taxon>Candidatus Nomuraibacteriota</taxon>
    </lineage>
</organism>
<dbReference type="Pfam" id="PF03772">
    <property type="entry name" value="Competence"/>
    <property type="match status" value="1"/>
</dbReference>
<feature type="domain" description="DUF4131" evidence="8">
    <location>
        <begin position="26"/>
        <end position="194"/>
    </location>
</feature>
<evidence type="ECO:0000256" key="6">
    <source>
        <dbReference type="SAM" id="Phobius"/>
    </source>
</evidence>
<keyword evidence="2" id="KW-1003">Cell membrane</keyword>
<protein>
    <recommendedName>
        <fullName evidence="11">ComEC/Rec2-related protein domain-containing protein</fullName>
    </recommendedName>
</protein>
<comment type="caution">
    <text evidence="9">The sequence shown here is derived from an EMBL/GenBank/DDBJ whole genome shotgun (WGS) entry which is preliminary data.</text>
</comment>
<evidence type="ECO:0000259" key="8">
    <source>
        <dbReference type="Pfam" id="PF13567"/>
    </source>
</evidence>
<evidence type="ECO:0000256" key="1">
    <source>
        <dbReference type="ARBA" id="ARBA00004651"/>
    </source>
</evidence>
<evidence type="ECO:0008006" key="11">
    <source>
        <dbReference type="Google" id="ProtNLM"/>
    </source>
</evidence>
<evidence type="ECO:0000256" key="2">
    <source>
        <dbReference type="ARBA" id="ARBA00022475"/>
    </source>
</evidence>
<dbReference type="InterPro" id="IPR052159">
    <property type="entry name" value="Competence_DNA_uptake"/>
</dbReference>
<evidence type="ECO:0000256" key="5">
    <source>
        <dbReference type="ARBA" id="ARBA00023136"/>
    </source>
</evidence>
<dbReference type="GO" id="GO:0005886">
    <property type="term" value="C:plasma membrane"/>
    <property type="evidence" value="ECO:0007669"/>
    <property type="project" value="UniProtKB-SubCell"/>
</dbReference>
<dbReference type="PANTHER" id="PTHR30619:SF7">
    <property type="entry name" value="BETA-LACTAMASE DOMAIN PROTEIN"/>
    <property type="match status" value="1"/>
</dbReference>
<proteinExistence type="predicted"/>
<evidence type="ECO:0000259" key="7">
    <source>
        <dbReference type="Pfam" id="PF03772"/>
    </source>
</evidence>
<feature type="transmembrane region" description="Helical" evidence="6">
    <location>
        <begin position="5"/>
        <end position="22"/>
    </location>
</feature>
<accession>A0A1F6XND3</accession>
<evidence type="ECO:0000313" key="9">
    <source>
        <dbReference type="EMBL" id="OGI95571.1"/>
    </source>
</evidence>
<evidence type="ECO:0000256" key="4">
    <source>
        <dbReference type="ARBA" id="ARBA00022989"/>
    </source>
</evidence>
<feature type="transmembrane region" description="Helical" evidence="6">
    <location>
        <begin position="476"/>
        <end position="494"/>
    </location>
</feature>
<evidence type="ECO:0000256" key="3">
    <source>
        <dbReference type="ARBA" id="ARBA00022692"/>
    </source>
</evidence>
<dbReference type="PANTHER" id="PTHR30619">
    <property type="entry name" value="DNA INTERNALIZATION/COMPETENCE PROTEIN COMEC/REC2"/>
    <property type="match status" value="1"/>
</dbReference>
<dbReference type="NCBIfam" id="TIGR00360">
    <property type="entry name" value="ComEC_N-term"/>
    <property type="match status" value="1"/>
</dbReference>
<keyword evidence="4 6" id="KW-1133">Transmembrane helix</keyword>
<sequence length="513" mass="58192">MRDRIFYVVCFGFIFGVLWRSFLFIDLYLVLLIFLLALALLLYFSALKNFSSIKYRWDIISTVFVLTFCLGIFRFHTVDVPASRIFALQIDQKVSFSGIIIDEPNIRENNQKLTIRTVLKEVSPRTVLEKPAKTKILATVNLGENFKYGDEVNFSGKLEKPENFVTDQGKDFDYINYLRKDGIFYVMSYPEIEIVSRGNGNKIKSTLFSIKEKFLEKMNLAIKPPESLLMGGLILGEKASFSQELRQDFIDTGTIHIVALSGYNITIIAEWIMKLFSKVPYVAKNFGIGMGIFAIFLFVLMTGASSTAIRAGIMAILALVARATGRNYDVARALILAAVGMILLNPFILVYDVSFQLSFIATVAVIFLTPRIEKYFLWVTDSFKLRDVVSVTCAAYIFVLPFILYKMGNLSLVALPANIFILPFIPFTMGLGFLTGLLGLIHYILAVPAGYISYLFLHYELSIISFFANLPFASFIIPNFPLILTILIYVYFIYRLFGRNIKNFFIDKQGITC</sequence>
<dbReference type="STRING" id="1801780.A2917_03400"/>
<dbReference type="EMBL" id="MFVE01000005">
    <property type="protein sequence ID" value="OGI95571.1"/>
    <property type="molecule type" value="Genomic_DNA"/>
</dbReference>
<feature type="transmembrane region" description="Helical" evidence="6">
    <location>
        <begin position="333"/>
        <end position="351"/>
    </location>
</feature>
<reference evidence="9 10" key="1">
    <citation type="journal article" date="2016" name="Nat. Commun.">
        <title>Thousands of microbial genomes shed light on interconnected biogeochemical processes in an aquifer system.</title>
        <authorList>
            <person name="Anantharaman K."/>
            <person name="Brown C.T."/>
            <person name="Hug L.A."/>
            <person name="Sharon I."/>
            <person name="Castelle C.J."/>
            <person name="Probst A.J."/>
            <person name="Thomas B.C."/>
            <person name="Singh A."/>
            <person name="Wilkins M.J."/>
            <person name="Karaoz U."/>
            <person name="Brodie E.L."/>
            <person name="Williams K.H."/>
            <person name="Hubbard S.S."/>
            <person name="Banfield J.F."/>
        </authorList>
    </citation>
    <scope>NUCLEOTIDE SEQUENCE [LARGE SCALE GENOMIC DNA]</scope>
</reference>
<feature type="transmembrane region" description="Helical" evidence="6">
    <location>
        <begin position="451"/>
        <end position="470"/>
    </location>
</feature>